<dbReference type="Proteomes" id="UP000572407">
    <property type="component" value="Unassembled WGS sequence"/>
</dbReference>
<dbReference type="Pfam" id="PF20178">
    <property type="entry name" value="ToxA_N"/>
    <property type="match status" value="1"/>
</dbReference>
<dbReference type="RefSeq" id="WP_181290489.1">
    <property type="nucleotide sequence ID" value="NZ_VDLV01000055.1"/>
</dbReference>
<feature type="region of interest" description="Disordered" evidence="1">
    <location>
        <begin position="1259"/>
        <end position="1285"/>
    </location>
</feature>
<evidence type="ECO:0000256" key="1">
    <source>
        <dbReference type="SAM" id="MobiDB-lite"/>
    </source>
</evidence>
<dbReference type="InterPro" id="IPR046673">
    <property type="entry name" value="ToxA_N"/>
</dbReference>
<gene>
    <name evidence="3" type="ORF">FHK92_26000</name>
</gene>
<evidence type="ECO:0000259" key="2">
    <source>
        <dbReference type="Pfam" id="PF20178"/>
    </source>
</evidence>
<evidence type="ECO:0000313" key="4">
    <source>
        <dbReference type="Proteomes" id="UP000572407"/>
    </source>
</evidence>
<organism evidence="3 4">
    <name type="scientific">Pseudomonas brassicacearum subsp. neoaurantiaca</name>
    <dbReference type="NCBI Taxonomy" id="494916"/>
    <lineage>
        <taxon>Bacteria</taxon>
        <taxon>Pseudomonadati</taxon>
        <taxon>Pseudomonadota</taxon>
        <taxon>Gammaproteobacteria</taxon>
        <taxon>Pseudomonadales</taxon>
        <taxon>Pseudomonadaceae</taxon>
        <taxon>Pseudomonas</taxon>
    </lineage>
</organism>
<feature type="compositionally biased region" description="Basic residues" evidence="1">
    <location>
        <begin position="1272"/>
        <end position="1285"/>
    </location>
</feature>
<reference evidence="3 4" key="1">
    <citation type="submission" date="2019-06" db="EMBL/GenBank/DDBJ databases">
        <title>Analysis of the biodiversity of Brassica napus bacterial endophytes for the selection of potential efficient biofertilizers for rapeseed crops.</title>
        <authorList>
            <person name="Jimenez-Gomez A."/>
            <person name="Saati-Santamaria Z."/>
            <person name="Menendez E."/>
            <person name="Rivas R."/>
            <person name="Mateos P.F."/>
            <person name="Velazquez E."/>
            <person name="Garcia-Fraile P."/>
        </authorList>
    </citation>
    <scope>NUCLEOTIDE SEQUENCE [LARGE SCALE GENOMIC DNA]</scope>
    <source>
        <strain evidence="3 4">CDVBN10</strain>
    </source>
</reference>
<proteinExistence type="predicted"/>
<protein>
    <recommendedName>
        <fullName evidence="2">Dermonecrotic toxin N-terminal domain-containing protein</fullName>
    </recommendedName>
</protein>
<comment type="caution">
    <text evidence="3">The sequence shown here is derived from an EMBL/GenBank/DDBJ whole genome shotgun (WGS) entry which is preliminary data.</text>
</comment>
<evidence type="ECO:0000313" key="3">
    <source>
        <dbReference type="EMBL" id="MBA1381201.1"/>
    </source>
</evidence>
<accession>A0A7V8UGH9</accession>
<name>A0A7V8UGH9_9PSED</name>
<dbReference type="EMBL" id="VDLV01000055">
    <property type="protein sequence ID" value="MBA1381201.1"/>
    <property type="molecule type" value="Genomic_DNA"/>
</dbReference>
<sequence length="1561" mass="174623">MTSLSQADNPRALVRNVSQQFAGRPTFEQAVHDMLEQAIKARYPSLTLDLSKTQLACPGTDTPAWRFQPFMPLVLDYLAHGTPVELGSNGNAQCYLSDTPPHRLQPATGGLDMAVIGKLLAELPWTVPIGLADALARHWNMDIDNGAQTHAVARTNRWQWLSDTLKNGLHVQGLRQPRLPEPAREALDQIVRWPDRDQRFSQNLSPVYAYSLKSMVTQGMSRTELPSCEILLLHYTPSGLVILLCSPGSAVQAFDSMEAFNRHWGALIAKRYVVDTVSCQRYEIDGNAFDTQAAMILEQQLADVEAIELPSQIGLQNLEALYSELSDPARYLGDVPRLNTGAMTKLTPLLPEWLERASLADRTTFQRYSLALASAKQRGQDWRPIDDIRTFTADALLVQMEKANESSSSQAPPRQFHPNDVELTFTVSAGYPGAVGISEKRTMSLTQLAIDNLVSRLSGHVTLSHRQGLALPSWLTADFISRRGGLVEQVDIGTTYPRYLHEALLSDLPYAQNNRRMFAEQIAAQLRLEALQNMLDNKNGMTRQGLGLIEAVLQPDVDGQRIDGRAVVIRHLAFLRKPQARPDVATNMFIVETHDAANGPHVLYRPLYTPVLLEFPTRQALLQSVATSGDLQDSILTWMADNARPVYANGGFAEPHVVHFFQSDEFSVPEKPAPATLAIDGGDDELVQYLRNGKLMEYLYGCNAQALVTQADRQSVSNSESRWAVFLQGGSLLFNTLLFPLLRGPAMASVWLLNLMASAIQDFPALNSDDPATRELAAVDLLINLALLVSQVPSLREPSLPAFSTSIKNQAMRAPATRFIPEQWPAPATPALLEGPVAMPGADAPAAILDLRFSNARRRLTPEQHAQLRNMQVAQPASLPNPIRHGPFKGLYVIDNGWHALIEGRLYRIDLESQDCVMIIDPLAPSHRGPLLQTDNQGNWTLDLRLRLRGGMPPRRIAEQRRVNMERTRELNNEIQTITAQETERQKALDVAQSVMERLQDSSTYTEEQRAPKRKVFYDLLNEQTNNYLKLLDSAPERARLGIELPSDILRRLMENIINNARKAFVIADMDYAAINTAYPQFQEKASAVGAFLWDPEAYFNFINAVSDINDRKIHWLELNDKLLDNLLNLDPVGAQVYERLTKDRPLDEVSATGTKGLQLATLPMLAIKHRSTDLSDSLLRIVKPLGKHVRTHAELSMYDLSPSEQLQVLESLTEHYGGALDALEGMKTLYAEDIRESYFDRMIGVVKSLYEEVSGKLAAQVKPEPAPSKQPPRRSKTTAGRAQKKVIKTRRSGVLIGDLKPAGTTLPIEVVELRSEVDNELIATYSRHEDVWDVIEVQRPAPVPTTRALNAIKRDARELLGELAERLRRAERYRQHCQHPQEIEEIMNNEASRYRTLNEELDRAFAASQTPRRPADETLITQLSDAISELTNKGSALRTQLSLQLPPTDGNLRYLFEKKLIQVARLGGRKALKGTRKDFLQEYAINDRDGSPLWYAHFHYETAETPKAAYSVAHLKSKEQRREHYHSLLAKADSPYAVVNVHRGQIGPALARDKFLPLAP</sequence>
<feature type="domain" description="Dermonecrotic toxin N-terminal" evidence="2">
    <location>
        <begin position="420"/>
        <end position="626"/>
    </location>
</feature>